<dbReference type="OrthoDB" id="5765005at2"/>
<evidence type="ECO:0000259" key="2">
    <source>
        <dbReference type="Pfam" id="PF21083"/>
    </source>
</evidence>
<proteinExistence type="predicted"/>
<evidence type="ECO:0000259" key="1">
    <source>
        <dbReference type="Pfam" id="PF07126"/>
    </source>
</evidence>
<dbReference type="Pfam" id="PF21083">
    <property type="entry name" value="ZapC_N"/>
    <property type="match status" value="1"/>
</dbReference>
<dbReference type="EMBL" id="LAHO01000003">
    <property type="protein sequence ID" value="KKO46581.1"/>
    <property type="molecule type" value="Genomic_DNA"/>
</dbReference>
<dbReference type="Proteomes" id="UP000034228">
    <property type="component" value="Unassembled WGS sequence"/>
</dbReference>
<evidence type="ECO:0000313" key="3">
    <source>
        <dbReference type="EMBL" id="KKO46581.1"/>
    </source>
</evidence>
<dbReference type="InterPro" id="IPR048373">
    <property type="entry name" value="ZapC_N"/>
</dbReference>
<protein>
    <recommendedName>
        <fullName evidence="5">Cell division protein ZapC</fullName>
    </recommendedName>
</protein>
<evidence type="ECO:0000313" key="4">
    <source>
        <dbReference type="Proteomes" id="UP000034228"/>
    </source>
</evidence>
<name>A0A0M2V7H8_9GAMM</name>
<dbReference type="Pfam" id="PF07126">
    <property type="entry name" value="ZapC_C"/>
    <property type="match status" value="1"/>
</dbReference>
<dbReference type="AlphaFoldDB" id="A0A0M2V7H8"/>
<dbReference type="RefSeq" id="WP_046556470.1">
    <property type="nucleotide sequence ID" value="NZ_LAHO01000003.1"/>
</dbReference>
<feature type="domain" description="Cell-division protein ZapC N-terminal" evidence="2">
    <location>
        <begin position="1"/>
        <end position="84"/>
    </location>
</feature>
<keyword evidence="4" id="KW-1185">Reference proteome</keyword>
<gene>
    <name evidence="3" type="ORF">WG68_04595</name>
</gene>
<evidence type="ECO:0008006" key="5">
    <source>
        <dbReference type="Google" id="ProtNLM"/>
    </source>
</evidence>
<reference evidence="3 4" key="1">
    <citation type="submission" date="2015-03" db="EMBL/GenBank/DDBJ databases">
        <title>Draft genome sequences of two protease-producing strains of Arsukibacterium isolated from two cold and alkaline environments.</title>
        <authorList>
            <person name="Lylloff J.E."/>
            <person name="Skov L.B."/>
            <person name="Jepsen M."/>
            <person name="Hallin P.F."/>
            <person name="Sorensen S.J."/>
            <person name="Stougaard P."/>
            <person name="Glaring M.A."/>
        </authorList>
    </citation>
    <scope>NUCLEOTIDE SEQUENCE [LARGE SCALE GENOMIC DNA]</scope>
    <source>
        <strain evidence="3 4">GCM72</strain>
    </source>
</reference>
<comment type="caution">
    <text evidence="3">The sequence shown here is derived from an EMBL/GenBank/DDBJ whole genome shotgun (WGS) entry which is preliminary data.</text>
</comment>
<feature type="domain" description="Cell-division protein ZapC C-terminal" evidence="1">
    <location>
        <begin position="91"/>
        <end position="163"/>
    </location>
</feature>
<dbReference type="InterPro" id="IPR048372">
    <property type="entry name" value="ZapC_C"/>
</dbReference>
<accession>A0A0M2V7H8</accession>
<dbReference type="STRING" id="336831.WG68_04595"/>
<sequence length="172" mass="19030">MLTPSERWSWTYCAQRDRLLLDISEQLQFCSELSAAQLTEKPQAKPLSMAEAQAFWNFRDSLQPLNLTDAGLLELCLHALAAGFAQQAGHKSWYFAEQAAAAVAEYQLVQLVGMHGPIPALVLQRDGDCASCLLLTEGYSLSGKLLKRCSILRLLSNRLAPVRPSQYFAQSA</sequence>
<organism evidence="3 4">
    <name type="scientific">Arsukibacterium ikkense</name>
    <dbReference type="NCBI Taxonomy" id="336831"/>
    <lineage>
        <taxon>Bacteria</taxon>
        <taxon>Pseudomonadati</taxon>
        <taxon>Pseudomonadota</taxon>
        <taxon>Gammaproteobacteria</taxon>
        <taxon>Chromatiales</taxon>
        <taxon>Chromatiaceae</taxon>
        <taxon>Arsukibacterium</taxon>
    </lineage>
</organism>